<dbReference type="AlphaFoldDB" id="A0A8K0SR65"/>
<dbReference type="EMBL" id="JAGPNK010000007">
    <property type="protein sequence ID" value="KAH7318257.1"/>
    <property type="molecule type" value="Genomic_DNA"/>
</dbReference>
<name>A0A8K0SR65_9HYPO</name>
<evidence type="ECO:0000313" key="4">
    <source>
        <dbReference type="Proteomes" id="UP000813444"/>
    </source>
</evidence>
<evidence type="ECO:0000313" key="3">
    <source>
        <dbReference type="EMBL" id="KAH7318257.1"/>
    </source>
</evidence>
<keyword evidence="4" id="KW-1185">Reference proteome</keyword>
<dbReference type="Proteomes" id="UP000813444">
    <property type="component" value="Unassembled WGS sequence"/>
</dbReference>
<feature type="compositionally biased region" description="Polar residues" evidence="1">
    <location>
        <begin position="122"/>
        <end position="133"/>
    </location>
</feature>
<keyword evidence="2" id="KW-0812">Transmembrane</keyword>
<feature type="transmembrane region" description="Helical" evidence="2">
    <location>
        <begin position="14"/>
        <end position="32"/>
    </location>
</feature>
<reference evidence="3" key="1">
    <citation type="journal article" date="2021" name="Nat. Commun.">
        <title>Genetic determinants of endophytism in the Arabidopsis root mycobiome.</title>
        <authorList>
            <person name="Mesny F."/>
            <person name="Miyauchi S."/>
            <person name="Thiergart T."/>
            <person name="Pickel B."/>
            <person name="Atanasova L."/>
            <person name="Karlsson M."/>
            <person name="Huettel B."/>
            <person name="Barry K.W."/>
            <person name="Haridas S."/>
            <person name="Chen C."/>
            <person name="Bauer D."/>
            <person name="Andreopoulos W."/>
            <person name="Pangilinan J."/>
            <person name="LaButti K."/>
            <person name="Riley R."/>
            <person name="Lipzen A."/>
            <person name="Clum A."/>
            <person name="Drula E."/>
            <person name="Henrissat B."/>
            <person name="Kohler A."/>
            <person name="Grigoriev I.V."/>
            <person name="Martin F.M."/>
            <person name="Hacquard S."/>
        </authorList>
    </citation>
    <scope>NUCLEOTIDE SEQUENCE</scope>
    <source>
        <strain evidence="3">MPI-CAGE-CH-0235</strain>
    </source>
</reference>
<evidence type="ECO:0000256" key="2">
    <source>
        <dbReference type="SAM" id="Phobius"/>
    </source>
</evidence>
<protein>
    <submittedName>
        <fullName evidence="3">Uncharacterized protein</fullName>
    </submittedName>
</protein>
<keyword evidence="2" id="KW-1133">Transmembrane helix</keyword>
<gene>
    <name evidence="3" type="ORF">B0I35DRAFT_238137</name>
</gene>
<evidence type="ECO:0000256" key="1">
    <source>
        <dbReference type="SAM" id="MobiDB-lite"/>
    </source>
</evidence>
<organism evidence="3 4">
    <name type="scientific">Stachybotrys elegans</name>
    <dbReference type="NCBI Taxonomy" id="80388"/>
    <lineage>
        <taxon>Eukaryota</taxon>
        <taxon>Fungi</taxon>
        <taxon>Dikarya</taxon>
        <taxon>Ascomycota</taxon>
        <taxon>Pezizomycotina</taxon>
        <taxon>Sordariomycetes</taxon>
        <taxon>Hypocreomycetidae</taxon>
        <taxon>Hypocreales</taxon>
        <taxon>Stachybotryaceae</taxon>
        <taxon>Stachybotrys</taxon>
    </lineage>
</organism>
<sequence length="148" mass="16772">MHGHATLALRTETFFSLFFFFFFCLLILLRLLHLQELVVSFSHMLIPSYGDMESRMGLLWSRTCYVGWALTSSLYHTDLPPINPATLRSLSRKKGYGRKRWTVVQMQIVPGVGLVVPEAGTSHAQGSRQSEATRPSPIQPLPPRERGK</sequence>
<comment type="caution">
    <text evidence="3">The sequence shown here is derived from an EMBL/GenBank/DDBJ whole genome shotgun (WGS) entry which is preliminary data.</text>
</comment>
<proteinExistence type="predicted"/>
<feature type="region of interest" description="Disordered" evidence="1">
    <location>
        <begin position="120"/>
        <end position="148"/>
    </location>
</feature>
<keyword evidence="2" id="KW-0472">Membrane</keyword>
<accession>A0A8K0SR65</accession>